<organism evidence="3 4">
    <name type="scientific">Streptococcus parauberis</name>
    <dbReference type="NCBI Taxonomy" id="1348"/>
    <lineage>
        <taxon>Bacteria</taxon>
        <taxon>Bacillati</taxon>
        <taxon>Bacillota</taxon>
        <taxon>Bacilli</taxon>
        <taxon>Lactobacillales</taxon>
        <taxon>Streptococcaceae</taxon>
        <taxon>Streptococcus</taxon>
    </lineage>
</organism>
<reference evidence="3 4" key="1">
    <citation type="submission" date="2016-06" db="EMBL/GenBank/DDBJ databases">
        <authorList>
            <person name="Haines A.N."/>
            <person name="Council K.R."/>
        </authorList>
    </citation>
    <scope>NUCLEOTIDE SEQUENCE [LARGE SCALE GENOMIC DNA]</scope>
    <source>
        <strain evidence="3 4">SP158-29</strain>
    </source>
</reference>
<dbReference type="EMBL" id="JARQAG010000015">
    <property type="protein sequence ID" value="MDT2732325.1"/>
    <property type="molecule type" value="Genomic_DNA"/>
</dbReference>
<dbReference type="RefSeq" id="WP_096633204.1">
    <property type="nucleotide sequence ID" value="NZ_JARQAG010000015.1"/>
</dbReference>
<dbReference type="Proteomes" id="UP001180515">
    <property type="component" value="Unassembled WGS sequence"/>
</dbReference>
<gene>
    <name evidence="3" type="ORF">A9Y57_00110</name>
    <name evidence="2" type="ORF">P7G31_08815</name>
</gene>
<feature type="transmembrane region" description="Helical" evidence="1">
    <location>
        <begin position="38"/>
        <end position="59"/>
    </location>
</feature>
<comment type="caution">
    <text evidence="3">The sequence shown here is derived from an EMBL/GenBank/DDBJ whole genome shotgun (WGS) entry which is preliminary data.</text>
</comment>
<reference evidence="2" key="2">
    <citation type="submission" date="2023-03" db="EMBL/GenBank/DDBJ databases">
        <authorList>
            <person name="Shen W."/>
            <person name="Cai J."/>
        </authorList>
    </citation>
    <scope>NUCLEOTIDE SEQUENCE</scope>
    <source>
        <strain evidence="2">P82-2</strain>
    </source>
</reference>
<evidence type="ECO:0000313" key="2">
    <source>
        <dbReference type="EMBL" id="MDT2732325.1"/>
    </source>
</evidence>
<evidence type="ECO:0000256" key="1">
    <source>
        <dbReference type="SAM" id="Phobius"/>
    </source>
</evidence>
<sequence length="62" mass="7287">MADKKDLSFLEDDIQKRLDKTRIKLPEKKKNTFAKNKVYFWLGAIIIISIVAGLLNTLYRLF</sequence>
<evidence type="ECO:0000313" key="4">
    <source>
        <dbReference type="Proteomes" id="UP000217465"/>
    </source>
</evidence>
<dbReference type="AlphaFoldDB" id="A0A854WG16"/>
<evidence type="ECO:0000313" key="3">
    <source>
        <dbReference type="EMBL" id="PCH14212.1"/>
    </source>
</evidence>
<keyword evidence="1" id="KW-0812">Transmembrane</keyword>
<protein>
    <recommendedName>
        <fullName evidence="5">Accessory secretory protein Asp4</fullName>
    </recommendedName>
</protein>
<name>A0A854WG16_9STRE</name>
<accession>A0A854WG16</accession>
<proteinExistence type="predicted"/>
<dbReference type="Proteomes" id="UP000217465">
    <property type="component" value="Unassembled WGS sequence"/>
</dbReference>
<evidence type="ECO:0008006" key="5">
    <source>
        <dbReference type="Google" id="ProtNLM"/>
    </source>
</evidence>
<dbReference type="EMBL" id="NSGR01000002">
    <property type="protein sequence ID" value="PCH14212.1"/>
    <property type="molecule type" value="Genomic_DNA"/>
</dbReference>
<keyword evidence="1" id="KW-0472">Membrane</keyword>
<keyword evidence="1" id="KW-1133">Transmembrane helix</keyword>